<evidence type="ECO:0000256" key="2">
    <source>
        <dbReference type="ARBA" id="ARBA00022448"/>
    </source>
</evidence>
<evidence type="ECO:0000256" key="5">
    <source>
        <dbReference type="ARBA" id="ARBA00022729"/>
    </source>
</evidence>
<proteinExistence type="inferred from homology"/>
<name>A0A1H5HVN4_9BRAD</name>
<evidence type="ECO:0000256" key="3">
    <source>
        <dbReference type="ARBA" id="ARBA00022452"/>
    </source>
</evidence>
<comment type="subcellular location">
    <subcellularLocation>
        <location evidence="10">Cell outer membrane</location>
        <topology evidence="10">Multi-pass membrane protein</topology>
    </subcellularLocation>
</comment>
<feature type="chain" id="PRO_5011330587" description="Porin" evidence="10">
    <location>
        <begin position="24"/>
        <end position="517"/>
    </location>
</feature>
<keyword evidence="5 10" id="KW-0732">Signal</keyword>
<dbReference type="GO" id="GO:0009279">
    <property type="term" value="C:cell outer membrane"/>
    <property type="evidence" value="ECO:0007669"/>
    <property type="project" value="UniProtKB-SubCell"/>
</dbReference>
<keyword evidence="7 10" id="KW-0626">Porin</keyword>
<dbReference type="Proteomes" id="UP000198992">
    <property type="component" value="Unassembled WGS sequence"/>
</dbReference>
<keyword evidence="6 10" id="KW-0406">Ion transport</keyword>
<accession>A0A1H5HVN4</accession>
<dbReference type="InterPro" id="IPR003684">
    <property type="entry name" value="Porin_alphabac"/>
</dbReference>
<keyword evidence="8 10" id="KW-0472">Membrane</keyword>
<evidence type="ECO:0000256" key="9">
    <source>
        <dbReference type="ARBA" id="ARBA00023237"/>
    </source>
</evidence>
<keyword evidence="9 10" id="KW-0998">Cell outer membrane</keyword>
<dbReference type="OrthoDB" id="7801681at2"/>
<dbReference type="EMBL" id="FNTH01000001">
    <property type="protein sequence ID" value="SEE31870.1"/>
    <property type="molecule type" value="Genomic_DNA"/>
</dbReference>
<dbReference type="RefSeq" id="WP_092124819.1">
    <property type="nucleotide sequence ID" value="NZ_FNTH01000001.1"/>
</dbReference>
<organism evidence="11 12">
    <name type="scientific">Bradyrhizobium erythrophlei</name>
    <dbReference type="NCBI Taxonomy" id="1437360"/>
    <lineage>
        <taxon>Bacteria</taxon>
        <taxon>Pseudomonadati</taxon>
        <taxon>Pseudomonadota</taxon>
        <taxon>Alphaproteobacteria</taxon>
        <taxon>Hyphomicrobiales</taxon>
        <taxon>Nitrobacteraceae</taxon>
        <taxon>Bradyrhizobium</taxon>
    </lineage>
</organism>
<keyword evidence="2 10" id="KW-0813">Transport</keyword>
<sequence>MKMVKSLILGSAAALVAVGGAQAADLPVKAKAVEYVKVCSLYGPGFYYIPGTDTCIKLGGYLRVDVLANTNSDHTGNSSGAGGANNRFTNGYTWRSREDLNIDTRTATEYGVVRTFFDATFSWTSDTYAGQGNGTTVYSPIGAVQAPNNANSGAVAGGTVGVYYAFIQFAGFTMGKAVSQFSAPWANYPGNNFDGLVGGGGTITGVNQFTYTAQFGNGVSLSLSAQDQTQYYQAGVNNLGAVPGALGPYGTSDYAGTIAPDLVAMLRVDQAWGLFQASFAAHDNHAAYYGGTELTGHPDDKWGWAGQLALSIKNIPTGPGDTINVQGVYTNGATRYNIQDLAGGYGANTIFGNTGVPGAYQSIGLGIAPDSVFINGGSQQLITTYGMRGAYVHNWNPYWNTSIYGAWAQVNYNSTAKSYICGPTGNGVGGSFGAIFGTAGLTSCNPNYSIAQLGTQTQWTPVKNLTFTADFTYTRLDQSYAGTITYPGSAAIGKPATVYELKDQNSFMLLLRAQRNW</sequence>
<evidence type="ECO:0000256" key="8">
    <source>
        <dbReference type="ARBA" id="ARBA00023136"/>
    </source>
</evidence>
<keyword evidence="3 10" id="KW-1134">Transmembrane beta strand</keyword>
<dbReference type="Pfam" id="PF02530">
    <property type="entry name" value="Porin_2"/>
    <property type="match status" value="1"/>
</dbReference>
<dbReference type="GO" id="GO:0006811">
    <property type="term" value="P:monoatomic ion transport"/>
    <property type="evidence" value="ECO:0007669"/>
    <property type="project" value="UniProtKB-KW"/>
</dbReference>
<feature type="signal peptide" evidence="10">
    <location>
        <begin position="1"/>
        <end position="23"/>
    </location>
</feature>
<comment type="similarity">
    <text evidence="1 10">Belongs to the alphaproteobacteria porin family.</text>
</comment>
<dbReference type="GO" id="GO:0015288">
    <property type="term" value="F:porin activity"/>
    <property type="evidence" value="ECO:0007669"/>
    <property type="project" value="UniProtKB-KW"/>
</dbReference>
<dbReference type="AlphaFoldDB" id="A0A1H5HVN4"/>
<protein>
    <recommendedName>
        <fullName evidence="10">Porin</fullName>
    </recommendedName>
</protein>
<evidence type="ECO:0000313" key="11">
    <source>
        <dbReference type="EMBL" id="SEE31870.1"/>
    </source>
</evidence>
<evidence type="ECO:0000256" key="4">
    <source>
        <dbReference type="ARBA" id="ARBA00022692"/>
    </source>
</evidence>
<comment type="function">
    <text evidence="10">Forms passive diffusion pores that allow small molecular weight hydrophilic materials across the outer membrane.</text>
</comment>
<gene>
    <name evidence="11" type="ORF">SAMN05444164_7654</name>
</gene>
<evidence type="ECO:0000256" key="6">
    <source>
        <dbReference type="ARBA" id="ARBA00023065"/>
    </source>
</evidence>
<comment type="domain">
    <text evidence="10">Consists of 16-stranded beta-barrel sheets, with large surface-exposed loops, that form a transmembrane pore at the center of each barrel. The pore is partially ocluded by a peptide loop that folds into the pore lumen.</text>
</comment>
<evidence type="ECO:0000256" key="7">
    <source>
        <dbReference type="ARBA" id="ARBA00023114"/>
    </source>
</evidence>
<evidence type="ECO:0000256" key="10">
    <source>
        <dbReference type="RuleBase" id="RU364005"/>
    </source>
</evidence>
<evidence type="ECO:0000313" key="12">
    <source>
        <dbReference type="Proteomes" id="UP000198992"/>
    </source>
</evidence>
<keyword evidence="4 10" id="KW-0812">Transmembrane</keyword>
<dbReference type="GO" id="GO:0046930">
    <property type="term" value="C:pore complex"/>
    <property type="evidence" value="ECO:0007669"/>
    <property type="project" value="UniProtKB-KW"/>
</dbReference>
<evidence type="ECO:0000256" key="1">
    <source>
        <dbReference type="ARBA" id="ARBA00009521"/>
    </source>
</evidence>
<reference evidence="11 12" key="1">
    <citation type="submission" date="2016-10" db="EMBL/GenBank/DDBJ databases">
        <authorList>
            <person name="de Groot N.N."/>
        </authorList>
    </citation>
    <scope>NUCLEOTIDE SEQUENCE [LARGE SCALE GENOMIC DNA]</scope>
    <source>
        <strain evidence="11 12">MT12</strain>
    </source>
</reference>